<dbReference type="InterPro" id="IPR001387">
    <property type="entry name" value="Cro/C1-type_HTH"/>
</dbReference>
<dbReference type="RefSeq" id="WP_078975764.1">
    <property type="nucleotide sequence ID" value="NZ_MWQN01000001.1"/>
</dbReference>
<dbReference type="STRING" id="159449.B4N89_11470"/>
<reference evidence="2 3" key="1">
    <citation type="submission" date="2017-03" db="EMBL/GenBank/DDBJ databases">
        <title>Draft genome sequence of Streptomyces scabrisporus NF3, endophyte isolated from Amphipterygium adstringens.</title>
        <authorList>
            <person name="Vazquez M."/>
            <person name="Ceapa C.D."/>
            <person name="Rodriguez Luna D."/>
            <person name="Sanchez Esquivel S."/>
        </authorList>
    </citation>
    <scope>NUCLEOTIDE SEQUENCE [LARGE SCALE GENOMIC DNA]</scope>
    <source>
        <strain evidence="2 3">NF3</strain>
    </source>
</reference>
<dbReference type="CDD" id="cd00093">
    <property type="entry name" value="HTH_XRE"/>
    <property type="match status" value="1"/>
</dbReference>
<protein>
    <submittedName>
        <fullName evidence="2">XRE family transcriptional regulator</fullName>
    </submittedName>
</protein>
<dbReference type="EMBL" id="MWQN01000001">
    <property type="protein sequence ID" value="OPC84971.1"/>
    <property type="molecule type" value="Genomic_DNA"/>
</dbReference>
<dbReference type="SUPFAM" id="SSF47413">
    <property type="entry name" value="lambda repressor-like DNA-binding domains"/>
    <property type="match status" value="1"/>
</dbReference>
<dbReference type="SMART" id="SM00530">
    <property type="entry name" value="HTH_XRE"/>
    <property type="match status" value="1"/>
</dbReference>
<sequence>MSNERLRAAILSNDLDLATIATRVGVDPKTIEKWVAGRAPHRRNKYALASVLGCDVSYLWTDEQGAEATTAVGQAELVSLYPHRSVVPGRIWTDLYERATEQLDVLVYAGFWLSEDPLFLRIVQEKARSGAVVRFLLGDPDGEQVARRGADEGIGGAMASKIRNALVNYTRLFGLPGVEFRVHNTILYNSIYRADDELLVNTHVHGVGAYLAPVLHIRRLPQGTMFATYVESFDRVWSDARPLSSPTDLGDA</sequence>
<proteinExistence type="predicted"/>
<evidence type="ECO:0000313" key="3">
    <source>
        <dbReference type="Proteomes" id="UP000190037"/>
    </source>
</evidence>
<keyword evidence="3" id="KW-1185">Reference proteome</keyword>
<gene>
    <name evidence="2" type="ORF">B4N89_11470</name>
</gene>
<dbReference type="GO" id="GO:0003677">
    <property type="term" value="F:DNA binding"/>
    <property type="evidence" value="ECO:0007669"/>
    <property type="project" value="InterPro"/>
</dbReference>
<evidence type="ECO:0000313" key="2">
    <source>
        <dbReference type="EMBL" id="OPC84971.1"/>
    </source>
</evidence>
<dbReference type="InterPro" id="IPR010982">
    <property type="entry name" value="Lambda_DNA-bd_dom_sf"/>
</dbReference>
<organism evidence="2 3">
    <name type="scientific">Embleya scabrispora</name>
    <dbReference type="NCBI Taxonomy" id="159449"/>
    <lineage>
        <taxon>Bacteria</taxon>
        <taxon>Bacillati</taxon>
        <taxon>Actinomycetota</taxon>
        <taxon>Actinomycetes</taxon>
        <taxon>Kitasatosporales</taxon>
        <taxon>Streptomycetaceae</taxon>
        <taxon>Embleya</taxon>
    </lineage>
</organism>
<dbReference type="Proteomes" id="UP000190037">
    <property type="component" value="Unassembled WGS sequence"/>
</dbReference>
<dbReference type="AlphaFoldDB" id="A0A1T3P7N3"/>
<feature type="domain" description="HTH cro/C1-type" evidence="1">
    <location>
        <begin position="6"/>
        <end position="59"/>
    </location>
</feature>
<name>A0A1T3P7N3_9ACTN</name>
<evidence type="ECO:0000259" key="1">
    <source>
        <dbReference type="PROSITE" id="PS50943"/>
    </source>
</evidence>
<accession>A0A1T3P7N3</accession>
<dbReference type="OrthoDB" id="8438314at2"/>
<comment type="caution">
    <text evidence="2">The sequence shown here is derived from an EMBL/GenBank/DDBJ whole genome shotgun (WGS) entry which is preliminary data.</text>
</comment>
<dbReference type="Gene3D" id="1.10.260.40">
    <property type="entry name" value="lambda repressor-like DNA-binding domains"/>
    <property type="match status" value="1"/>
</dbReference>
<dbReference type="PROSITE" id="PS50943">
    <property type="entry name" value="HTH_CROC1"/>
    <property type="match status" value="1"/>
</dbReference>